<dbReference type="GO" id="GO:0008745">
    <property type="term" value="F:N-acetylmuramoyl-L-alanine amidase activity"/>
    <property type="evidence" value="ECO:0007669"/>
    <property type="project" value="UniProtKB-EC"/>
</dbReference>
<gene>
    <name evidence="2" type="primary">lytC_4</name>
    <name evidence="2" type="ORF">NCTC11820_00977</name>
</gene>
<dbReference type="EC" id="3.5.1.28" evidence="2"/>
<keyword evidence="2" id="KW-0378">Hydrolase</keyword>
<dbReference type="PANTHER" id="PTHR30032">
    <property type="entry name" value="N-ACETYLMURAMOYL-L-ALANINE AMIDASE-RELATED"/>
    <property type="match status" value="1"/>
</dbReference>
<evidence type="ECO:0000313" key="2">
    <source>
        <dbReference type="EMBL" id="SQB64625.1"/>
    </source>
</evidence>
<sequence>MGVKRCLVGLVAAGSMFGLAGVSSVPAVAGELAHERLAGSSGVETSLAVAKHTWGADWKVVYVASNRNPVDALPAATIGDGPVVLTDGKGLNLGGVKPGKIIILGGVGAVPQAIEDQAKATGAEVVRLAGADRNATAVAIAKQWMKVNGTPKNVYITKNTGSGSPDAVAASVLRDGPILTFTSDASAAALPGVVSELKAPKVTALGGGAVVPDTILNTAAGGKAMARLAGVNRYETAFAIAKYAKAQKPGSVVYLASGTALKDAMVAGAAKDGVILLSPSNGEGVKAKADALGASKLMIIGGTGVMPDATVKAAITGIIPKKPLADMTLAEMRANYPLAGEPEELPRDIDIPASYSYCLGDTGHEFRMVYDAFELPMFFPAEPYTDMTPQRLLDLWPWNFKDLSDAQRWFTDPNYRAYGAETDPTAIYGWGTFFAAKPNNNDGTARAFYPSQCRKGAEHPEWTKPFPLGKRFEVGLPGLAYSCAADKTGLKCFYWDGKNSTENNPHYWWAVVN</sequence>
<dbReference type="Proteomes" id="UP000250245">
    <property type="component" value="Unassembled WGS sequence"/>
</dbReference>
<organism evidence="2 3">
    <name type="scientific">Mobiluncus curtisii</name>
    <dbReference type="NCBI Taxonomy" id="2051"/>
    <lineage>
        <taxon>Bacteria</taxon>
        <taxon>Bacillati</taxon>
        <taxon>Actinomycetota</taxon>
        <taxon>Actinomycetes</taxon>
        <taxon>Actinomycetales</taxon>
        <taxon>Actinomycetaceae</taxon>
        <taxon>Mobiluncus</taxon>
    </lineage>
</organism>
<feature type="chain" id="PRO_5039663158" evidence="1">
    <location>
        <begin position="21"/>
        <end position="513"/>
    </location>
</feature>
<reference evidence="2 3" key="1">
    <citation type="submission" date="2018-06" db="EMBL/GenBank/DDBJ databases">
        <authorList>
            <consortium name="Pathogen Informatics"/>
            <person name="Doyle S."/>
        </authorList>
    </citation>
    <scope>NUCLEOTIDE SEQUENCE [LARGE SCALE GENOMIC DNA]</scope>
    <source>
        <strain evidence="2 3">NCTC11820</strain>
    </source>
</reference>
<name>A0A2X2YVM8_9ACTO</name>
<keyword evidence="1" id="KW-0732">Signal</keyword>
<dbReference type="EMBL" id="UASJ01000001">
    <property type="protein sequence ID" value="SQB64625.1"/>
    <property type="molecule type" value="Genomic_DNA"/>
</dbReference>
<proteinExistence type="predicted"/>
<dbReference type="AlphaFoldDB" id="A0A2X2YVM8"/>
<evidence type="ECO:0000256" key="1">
    <source>
        <dbReference type="SAM" id="SignalP"/>
    </source>
</evidence>
<dbReference type="Gene3D" id="3.40.50.12090">
    <property type="match status" value="1"/>
</dbReference>
<dbReference type="InterPro" id="IPR051922">
    <property type="entry name" value="Bact_Sporulation_Assoc"/>
</dbReference>
<dbReference type="RefSeq" id="WP_013189510.1">
    <property type="nucleotide sequence ID" value="NZ_CP068112.1"/>
</dbReference>
<dbReference type="GeneID" id="55565718"/>
<feature type="signal peptide" evidence="1">
    <location>
        <begin position="1"/>
        <end position="20"/>
    </location>
</feature>
<dbReference type="Pfam" id="PF04122">
    <property type="entry name" value="CW_binding_2"/>
    <property type="match status" value="3"/>
</dbReference>
<accession>A0A2X2YVM8</accession>
<dbReference type="InterPro" id="IPR007253">
    <property type="entry name" value="Cell_wall-bd_2"/>
</dbReference>
<protein>
    <submittedName>
        <fullName evidence="2">N-acetylmuramoyl-L-alanine amidase LytC</fullName>
        <ecNumber evidence="2">3.5.1.28</ecNumber>
    </submittedName>
</protein>
<evidence type="ECO:0000313" key="3">
    <source>
        <dbReference type="Proteomes" id="UP000250245"/>
    </source>
</evidence>
<dbReference type="PANTHER" id="PTHR30032:SF8">
    <property type="entry name" value="GERMINATION-SPECIFIC N-ACETYLMURAMOYL-L-ALANINE AMIDASE"/>
    <property type="match status" value="1"/>
</dbReference>